<feature type="region of interest" description="Disordered" evidence="1">
    <location>
        <begin position="162"/>
        <end position="185"/>
    </location>
</feature>
<reference evidence="2 3" key="1">
    <citation type="journal article" date="2018" name="Mol. Plant">
        <title>The genome of Artemisia annua provides insight into the evolution of Asteraceae family and artemisinin biosynthesis.</title>
        <authorList>
            <person name="Shen Q."/>
            <person name="Zhang L."/>
            <person name="Liao Z."/>
            <person name="Wang S."/>
            <person name="Yan T."/>
            <person name="Shi P."/>
            <person name="Liu M."/>
            <person name="Fu X."/>
            <person name="Pan Q."/>
            <person name="Wang Y."/>
            <person name="Lv Z."/>
            <person name="Lu X."/>
            <person name="Zhang F."/>
            <person name="Jiang W."/>
            <person name="Ma Y."/>
            <person name="Chen M."/>
            <person name="Hao X."/>
            <person name="Li L."/>
            <person name="Tang Y."/>
            <person name="Lv G."/>
            <person name="Zhou Y."/>
            <person name="Sun X."/>
            <person name="Brodelius P.E."/>
            <person name="Rose J.K.C."/>
            <person name="Tang K."/>
        </authorList>
    </citation>
    <scope>NUCLEOTIDE SEQUENCE [LARGE SCALE GENOMIC DNA]</scope>
    <source>
        <strain evidence="3">cv. Huhao1</strain>
        <tissue evidence="2">Leaf</tissue>
    </source>
</reference>
<evidence type="ECO:0000256" key="1">
    <source>
        <dbReference type="SAM" id="MobiDB-lite"/>
    </source>
</evidence>
<keyword evidence="2" id="KW-0689">Ribosomal protein</keyword>
<dbReference type="GO" id="GO:0005840">
    <property type="term" value="C:ribosome"/>
    <property type="evidence" value="ECO:0007669"/>
    <property type="project" value="UniProtKB-KW"/>
</dbReference>
<proteinExistence type="predicted"/>
<dbReference type="STRING" id="35608.A0A2U1MWZ7"/>
<keyword evidence="2" id="KW-0687">Ribonucleoprotein</keyword>
<gene>
    <name evidence="2" type="ORF">CTI12_AA333150</name>
</gene>
<evidence type="ECO:0000313" key="2">
    <source>
        <dbReference type="EMBL" id="PWA65767.1"/>
    </source>
</evidence>
<organism evidence="2 3">
    <name type="scientific">Artemisia annua</name>
    <name type="common">Sweet wormwood</name>
    <dbReference type="NCBI Taxonomy" id="35608"/>
    <lineage>
        <taxon>Eukaryota</taxon>
        <taxon>Viridiplantae</taxon>
        <taxon>Streptophyta</taxon>
        <taxon>Embryophyta</taxon>
        <taxon>Tracheophyta</taxon>
        <taxon>Spermatophyta</taxon>
        <taxon>Magnoliopsida</taxon>
        <taxon>eudicotyledons</taxon>
        <taxon>Gunneridae</taxon>
        <taxon>Pentapetalae</taxon>
        <taxon>asterids</taxon>
        <taxon>campanulids</taxon>
        <taxon>Asterales</taxon>
        <taxon>Asteraceae</taxon>
        <taxon>Asteroideae</taxon>
        <taxon>Anthemideae</taxon>
        <taxon>Artemisiinae</taxon>
        <taxon>Artemisia</taxon>
    </lineage>
</organism>
<dbReference type="AlphaFoldDB" id="A0A2U1MWZ7"/>
<keyword evidence="3" id="KW-1185">Reference proteome</keyword>
<name>A0A2U1MWZ7_ARTAN</name>
<dbReference type="Proteomes" id="UP000245207">
    <property type="component" value="Unassembled WGS sequence"/>
</dbReference>
<dbReference type="OrthoDB" id="1002029at2759"/>
<sequence>MDVLNGHCNIAVNGYNMFKLVKRMRSLKKPFRKLLKSQDNNAQEQKFATKKKTEKVVNPLFEKRPKQFGISRALPPCKDIHRSDDVFGCWCRCGGDIEFSSLLTSTVMSKLLREKEMIGVGFERGQDLGSLTVAREHGSVAAPFKSAPSDLDRMETTILSDLKHDLPPSSSNGKDANLSPHNLDRKETVDPRTVLSFDLELPHSVVI</sequence>
<dbReference type="EMBL" id="PKPP01004161">
    <property type="protein sequence ID" value="PWA65767.1"/>
    <property type="molecule type" value="Genomic_DNA"/>
</dbReference>
<protein>
    <submittedName>
        <fullName evidence="2">Ribosomal protein L7Ae/L30e/S12e/Gadd45 family protein</fullName>
    </submittedName>
</protein>
<accession>A0A2U1MWZ7</accession>
<evidence type="ECO:0000313" key="3">
    <source>
        <dbReference type="Proteomes" id="UP000245207"/>
    </source>
</evidence>
<comment type="caution">
    <text evidence="2">The sequence shown here is derived from an EMBL/GenBank/DDBJ whole genome shotgun (WGS) entry which is preliminary data.</text>
</comment>